<dbReference type="Proteomes" id="UP000005244">
    <property type="component" value="Unassembled WGS sequence"/>
</dbReference>
<dbReference type="InterPro" id="IPR001387">
    <property type="entry name" value="Cro/C1-type_HTH"/>
</dbReference>
<gene>
    <name evidence="2" type="ORF">HMPREF1143_0465</name>
</gene>
<dbReference type="RefSeq" id="WP_009531179.1">
    <property type="nucleotide sequence ID" value="NZ_ALNK01000024.1"/>
</dbReference>
<sequence>MIKIHLSKLLGERRMSQKRLAELTDIRRATINEMYHELVERVNLDYLSRICQVLNVKIEDLLEYIPDKKS</sequence>
<dbReference type="AlphaFoldDB" id="J5WHR3"/>
<dbReference type="SMART" id="SM00530">
    <property type="entry name" value="HTH_XRE"/>
    <property type="match status" value="1"/>
</dbReference>
<keyword evidence="2" id="KW-0238">DNA-binding</keyword>
<dbReference type="PROSITE" id="PS50943">
    <property type="entry name" value="HTH_CROC1"/>
    <property type="match status" value="1"/>
</dbReference>
<protein>
    <submittedName>
        <fullName evidence="2">DNA-binding helix-turn-helix protein</fullName>
    </submittedName>
</protein>
<reference evidence="2 3" key="1">
    <citation type="submission" date="2012-07" db="EMBL/GenBank/DDBJ databases">
        <authorList>
            <person name="Durkin A.S."/>
            <person name="McCorrison J."/>
            <person name="Torralba M."/>
            <person name="Gillis M."/>
            <person name="Methe B."/>
            <person name="Sutton G."/>
            <person name="Nelson K.E."/>
        </authorList>
    </citation>
    <scope>NUCLEOTIDE SEQUENCE [LARGE SCALE GENOMIC DNA]</scope>
    <source>
        <strain evidence="2 3">OBRC8</strain>
    </source>
</reference>
<dbReference type="Pfam" id="PF13443">
    <property type="entry name" value="HTH_26"/>
    <property type="match status" value="1"/>
</dbReference>
<evidence type="ECO:0000313" key="2">
    <source>
        <dbReference type="EMBL" id="EJU22042.1"/>
    </source>
</evidence>
<keyword evidence="3" id="KW-1185">Reference proteome</keyword>
<evidence type="ECO:0000259" key="1">
    <source>
        <dbReference type="PROSITE" id="PS50943"/>
    </source>
</evidence>
<comment type="caution">
    <text evidence="2">The sequence shown here is derived from an EMBL/GenBank/DDBJ whole genome shotgun (WGS) entry which is preliminary data.</text>
</comment>
<dbReference type="CDD" id="cd00093">
    <property type="entry name" value="HTH_XRE"/>
    <property type="match status" value="1"/>
</dbReference>
<dbReference type="SUPFAM" id="SSF47413">
    <property type="entry name" value="lambda repressor-like DNA-binding domains"/>
    <property type="match status" value="1"/>
</dbReference>
<organism evidence="2 3">
    <name type="scientific">Peptoanaerobacter stomatis</name>
    <dbReference type="NCBI Taxonomy" id="796937"/>
    <lineage>
        <taxon>Bacteria</taxon>
        <taxon>Bacillati</taxon>
        <taxon>Bacillota</taxon>
        <taxon>Clostridia</taxon>
        <taxon>Peptostreptococcales</taxon>
        <taxon>Filifactoraceae</taxon>
        <taxon>Peptoanaerobacter</taxon>
    </lineage>
</organism>
<dbReference type="InterPro" id="IPR010982">
    <property type="entry name" value="Lambda_DNA-bd_dom_sf"/>
</dbReference>
<name>J5WHR3_9FIRM</name>
<feature type="domain" description="HTH cro/C1-type" evidence="1">
    <location>
        <begin position="6"/>
        <end position="61"/>
    </location>
</feature>
<proteinExistence type="predicted"/>
<dbReference type="Gene3D" id="1.10.260.40">
    <property type="entry name" value="lambda repressor-like DNA-binding domains"/>
    <property type="match status" value="1"/>
</dbReference>
<dbReference type="GO" id="GO:0003677">
    <property type="term" value="F:DNA binding"/>
    <property type="evidence" value="ECO:0007669"/>
    <property type="project" value="UniProtKB-KW"/>
</dbReference>
<accession>J5WHR3</accession>
<evidence type="ECO:0000313" key="3">
    <source>
        <dbReference type="Proteomes" id="UP000005244"/>
    </source>
</evidence>
<dbReference type="EMBL" id="ALNK01000024">
    <property type="protein sequence ID" value="EJU22042.1"/>
    <property type="molecule type" value="Genomic_DNA"/>
</dbReference>